<gene>
    <name evidence="1" type="ORF">EOW66_16330</name>
</gene>
<name>A0A3S3LRZ2_9RHOB</name>
<accession>A0A3S3LRZ2</accession>
<organism evidence="1 2">
    <name type="scientific">Paenirhodobacter huangdaonensis</name>
    <dbReference type="NCBI Taxonomy" id="2501515"/>
    <lineage>
        <taxon>Bacteria</taxon>
        <taxon>Pseudomonadati</taxon>
        <taxon>Pseudomonadota</taxon>
        <taxon>Alphaproteobacteria</taxon>
        <taxon>Rhodobacterales</taxon>
        <taxon>Rhodobacter group</taxon>
        <taxon>Paenirhodobacter</taxon>
    </lineage>
</organism>
<evidence type="ECO:0008006" key="3">
    <source>
        <dbReference type="Google" id="ProtNLM"/>
    </source>
</evidence>
<dbReference type="Proteomes" id="UP000288071">
    <property type="component" value="Unassembled WGS sequence"/>
</dbReference>
<protein>
    <recommendedName>
        <fullName evidence="3">DUF3010 family protein</fullName>
    </recommendedName>
</protein>
<dbReference type="AlphaFoldDB" id="A0A3S3LRZ2"/>
<reference evidence="2" key="1">
    <citation type="submission" date="2019-01" db="EMBL/GenBank/DDBJ databases">
        <title>Sinorhodobacter populi sp. nov. isolated from the symptomatic bark tissue of Populus euramericana canker.</title>
        <authorList>
            <person name="Li Y."/>
        </authorList>
    </citation>
    <scope>NUCLEOTIDE SEQUENCE [LARGE SCALE GENOMIC DNA]</scope>
    <source>
        <strain evidence="2">CGMCC 1.12963</strain>
    </source>
</reference>
<evidence type="ECO:0000313" key="2">
    <source>
        <dbReference type="Proteomes" id="UP000288071"/>
    </source>
</evidence>
<reference evidence="1 2" key="2">
    <citation type="submission" date="2019-01" db="EMBL/GenBank/DDBJ databases">
        <title>Sinorhodobacter populi sp. nov. isolated from the symptomatic bark tissue of Populus euramericana canker.</title>
        <authorList>
            <person name="Xu G."/>
        </authorList>
    </citation>
    <scope>NUCLEOTIDE SEQUENCE [LARGE SCALE GENOMIC DNA]</scope>
    <source>
        <strain evidence="1 2">CGMCC 1.12963</strain>
    </source>
</reference>
<sequence length="157" mass="17029">MTKRWVGIVVSGDKVIVVDAEVPDAGQLVLQNDDTWKMQGGDRAAAYNVIGQQCRDYLRANGVTKVLIKASAVSLGGTKIGHLRSAELRGVIKGAAASVCEVKEFSKAALSRNFGDRKVDEYAKDDAFWMTHFTGEELRVGSREAAIMLLAESGRNE</sequence>
<dbReference type="EMBL" id="SAVA01000010">
    <property type="protein sequence ID" value="RWR50073.1"/>
    <property type="molecule type" value="Genomic_DNA"/>
</dbReference>
<evidence type="ECO:0000313" key="1">
    <source>
        <dbReference type="EMBL" id="RWR50073.1"/>
    </source>
</evidence>
<proteinExistence type="predicted"/>
<dbReference type="RefSeq" id="WP_128157347.1">
    <property type="nucleotide sequence ID" value="NZ_JBHSOM010000005.1"/>
</dbReference>
<keyword evidence="2" id="KW-1185">Reference proteome</keyword>
<comment type="caution">
    <text evidence="1">The sequence shown here is derived from an EMBL/GenBank/DDBJ whole genome shotgun (WGS) entry which is preliminary data.</text>
</comment>